<dbReference type="OrthoDB" id="9796281at2"/>
<keyword evidence="2" id="KW-1185">Reference proteome</keyword>
<evidence type="ECO:0000313" key="1">
    <source>
        <dbReference type="EMBL" id="TCC89271.1"/>
    </source>
</evidence>
<dbReference type="EMBL" id="SJSK01000004">
    <property type="protein sequence ID" value="TCC89271.1"/>
    <property type="molecule type" value="Genomic_DNA"/>
</dbReference>
<name>A0A4R0MQU3_9SPHI</name>
<organism evidence="1 2">
    <name type="scientific">Pedobacter frigiditerrae</name>
    <dbReference type="NCBI Taxonomy" id="2530452"/>
    <lineage>
        <taxon>Bacteria</taxon>
        <taxon>Pseudomonadati</taxon>
        <taxon>Bacteroidota</taxon>
        <taxon>Sphingobacteriia</taxon>
        <taxon>Sphingobacteriales</taxon>
        <taxon>Sphingobacteriaceae</taxon>
        <taxon>Pedobacter</taxon>
    </lineage>
</organism>
<dbReference type="AlphaFoldDB" id="A0A4R0MQU3"/>
<evidence type="ECO:0000313" key="2">
    <source>
        <dbReference type="Proteomes" id="UP000292884"/>
    </source>
</evidence>
<sequence>MAAVSPELFETIVELQNLPSLNDAILAGGTNLAIRYDHRESVDIDLFFSDIVGKAHYQKITEEIKQYFDERATHIHFPCDESDQFIFLRFWIKTRDLNIKVEIMQNANFLDKPEIVNSAKLASKRDIGILKLMTAANRGSFKDIYDLDYLTEDILLSQLMLDLKYKQETYNGNEYRTIFDLDGEVSPVKDPLRLLLFEEKSAKRRDRPNHSDYRILPQANSKNLLTAKSSYRTKVRKLCDELGIEFPGIMPLN</sequence>
<comment type="caution">
    <text evidence="1">The sequence shown here is derived from an EMBL/GenBank/DDBJ whole genome shotgun (WGS) entry which is preliminary data.</text>
</comment>
<dbReference type="RefSeq" id="WP_131554258.1">
    <property type="nucleotide sequence ID" value="NZ_SJSK01000004.1"/>
</dbReference>
<accession>A0A4R0MQU3</accession>
<reference evidence="1 2" key="1">
    <citation type="submission" date="2019-02" db="EMBL/GenBank/DDBJ databases">
        <title>Pedobacter sp. RP-1-13 sp. nov., isolated from Arctic soil.</title>
        <authorList>
            <person name="Dahal R.H."/>
        </authorList>
    </citation>
    <scope>NUCLEOTIDE SEQUENCE [LARGE SCALE GENOMIC DNA]</scope>
    <source>
        <strain evidence="1 2">RP-1-13</strain>
    </source>
</reference>
<dbReference type="InterPro" id="IPR014942">
    <property type="entry name" value="AbiEii"/>
</dbReference>
<dbReference type="Gene3D" id="3.10.450.620">
    <property type="entry name" value="JHP933, nucleotidyltransferase-like core domain"/>
    <property type="match status" value="1"/>
</dbReference>
<evidence type="ECO:0008006" key="3">
    <source>
        <dbReference type="Google" id="ProtNLM"/>
    </source>
</evidence>
<dbReference type="Pfam" id="PF08843">
    <property type="entry name" value="AbiEii"/>
    <property type="match status" value="1"/>
</dbReference>
<proteinExistence type="predicted"/>
<dbReference type="Proteomes" id="UP000292884">
    <property type="component" value="Unassembled WGS sequence"/>
</dbReference>
<gene>
    <name evidence="1" type="ORF">EZ428_16370</name>
</gene>
<protein>
    <recommendedName>
        <fullName evidence="3">Nucleotidyl transferase AbiEii toxin, Type IV TA system</fullName>
    </recommendedName>
</protein>